<dbReference type="Proteomes" id="UP001516464">
    <property type="component" value="Unassembled WGS sequence"/>
</dbReference>
<dbReference type="InterPro" id="IPR012173">
    <property type="entry name" value="Mpp10"/>
</dbReference>
<keyword evidence="2" id="KW-1185">Reference proteome</keyword>
<evidence type="ECO:0000313" key="2">
    <source>
        <dbReference type="Proteomes" id="UP001516464"/>
    </source>
</evidence>
<comment type="caution">
    <text evidence="1">The sequence shown here is derived from an EMBL/GenBank/DDBJ whole genome shotgun (WGS) entry which is preliminary data.</text>
</comment>
<dbReference type="Pfam" id="PF04006">
    <property type="entry name" value="Mpp10"/>
    <property type="match status" value="1"/>
</dbReference>
<accession>A0ABQ7HXJ3</accession>
<evidence type="ECO:0000313" key="1">
    <source>
        <dbReference type="EMBL" id="KAF7682894.1"/>
    </source>
</evidence>
<gene>
    <name evidence="1" type="primary">MPP10</name>
    <name evidence="1" type="ORF">TCON_1890</name>
</gene>
<organism evidence="1 2">
    <name type="scientific">Astathelohania contejeani</name>
    <dbReference type="NCBI Taxonomy" id="164912"/>
    <lineage>
        <taxon>Eukaryota</taxon>
        <taxon>Fungi</taxon>
        <taxon>Fungi incertae sedis</taxon>
        <taxon>Microsporidia</taxon>
        <taxon>Astathelohaniidae</taxon>
        <taxon>Astathelohania</taxon>
    </lineage>
</organism>
<proteinExistence type="predicted"/>
<name>A0ABQ7HXJ3_9MICR</name>
<reference evidence="1 2" key="1">
    <citation type="submission" date="2019-01" db="EMBL/GenBank/DDBJ databases">
        <title>Genomes sequencing and comparative genomics of infectious freshwater microsporidia, Cucumispora dikerogammari and Thelohania contejeani.</title>
        <authorList>
            <person name="Cormier A."/>
            <person name="Giraud I."/>
            <person name="Wattier R."/>
            <person name="Teixeira M."/>
            <person name="Grandjean F."/>
            <person name="Rigaud T."/>
            <person name="Cordaux R."/>
        </authorList>
    </citation>
    <scope>NUCLEOTIDE SEQUENCE [LARGE SCALE GENOMIC DNA]</scope>
    <source>
        <strain evidence="1">T1</strain>
        <tissue evidence="1">Spores</tissue>
    </source>
</reference>
<dbReference type="EMBL" id="SBIQ01000162">
    <property type="protein sequence ID" value="KAF7682894.1"/>
    <property type="molecule type" value="Genomic_DNA"/>
</dbReference>
<protein>
    <submittedName>
        <fullName evidence="1">U3 small nucleolar RNA-associated protein MPP10</fullName>
    </submittedName>
</protein>
<sequence length="170" mass="20044">MVDIKEIENLLIKEKEWKYLGEVDSKKRPVNSLLTLDEVAFDQNKPTIILNENMEAWEKMVLRKVKDKEFSNYKYSKINPNIDNEVEFDMVDAAPCELDKDELTELFEEIDHELTKMTDIGGAMVGVFSQTEEEKEEVVEKINIKKKQKKTKRDNKDLKYLRQKKNVTII</sequence>